<evidence type="ECO:0000313" key="1">
    <source>
        <dbReference type="EMBL" id="KAJ4439253.1"/>
    </source>
</evidence>
<name>A0ABQ8SZ34_PERAM</name>
<sequence>MAGLCEGGNEPPGSLKAMTAFLAKNVEDTGSNLGVGVKLCHLAIGTGCIFPVPKFALFCLTLRRVITR</sequence>
<reference evidence="1 2" key="1">
    <citation type="journal article" date="2022" name="Allergy">
        <title>Genome assembly and annotation of Periplaneta americana reveal a comprehensive cockroach allergen profile.</title>
        <authorList>
            <person name="Wang L."/>
            <person name="Xiong Q."/>
            <person name="Saelim N."/>
            <person name="Wang L."/>
            <person name="Nong W."/>
            <person name="Wan A.T."/>
            <person name="Shi M."/>
            <person name="Liu X."/>
            <person name="Cao Q."/>
            <person name="Hui J.H.L."/>
            <person name="Sookrung N."/>
            <person name="Leung T.F."/>
            <person name="Tungtrongchitr A."/>
            <person name="Tsui S.K.W."/>
        </authorList>
    </citation>
    <scope>NUCLEOTIDE SEQUENCE [LARGE SCALE GENOMIC DNA]</scope>
    <source>
        <strain evidence="1">PWHHKU_190912</strain>
    </source>
</reference>
<organism evidence="1 2">
    <name type="scientific">Periplaneta americana</name>
    <name type="common">American cockroach</name>
    <name type="synonym">Blatta americana</name>
    <dbReference type="NCBI Taxonomy" id="6978"/>
    <lineage>
        <taxon>Eukaryota</taxon>
        <taxon>Metazoa</taxon>
        <taxon>Ecdysozoa</taxon>
        <taxon>Arthropoda</taxon>
        <taxon>Hexapoda</taxon>
        <taxon>Insecta</taxon>
        <taxon>Pterygota</taxon>
        <taxon>Neoptera</taxon>
        <taxon>Polyneoptera</taxon>
        <taxon>Dictyoptera</taxon>
        <taxon>Blattodea</taxon>
        <taxon>Blattoidea</taxon>
        <taxon>Blattidae</taxon>
        <taxon>Blattinae</taxon>
        <taxon>Periplaneta</taxon>
    </lineage>
</organism>
<proteinExistence type="predicted"/>
<dbReference type="Proteomes" id="UP001148838">
    <property type="component" value="Unassembled WGS sequence"/>
</dbReference>
<evidence type="ECO:0000313" key="2">
    <source>
        <dbReference type="Proteomes" id="UP001148838"/>
    </source>
</evidence>
<keyword evidence="2" id="KW-1185">Reference proteome</keyword>
<dbReference type="EMBL" id="JAJSOF020000017">
    <property type="protein sequence ID" value="KAJ4439253.1"/>
    <property type="molecule type" value="Genomic_DNA"/>
</dbReference>
<gene>
    <name evidence="1" type="ORF">ANN_07373</name>
</gene>
<protein>
    <submittedName>
        <fullName evidence="1">Uncharacterized protein</fullName>
    </submittedName>
</protein>
<comment type="caution">
    <text evidence="1">The sequence shown here is derived from an EMBL/GenBank/DDBJ whole genome shotgun (WGS) entry which is preliminary data.</text>
</comment>
<accession>A0ABQ8SZ34</accession>